<evidence type="ECO:0000313" key="1">
    <source>
        <dbReference type="EMBL" id="CDO18633.1"/>
    </source>
</evidence>
<sequence>MAKKKNRKKEYLLKLKRAGIIKTAATATAKVATNVVSKATLSLEEFSAISAVEGIRPKLIETLYNEGIKSVSDFKNFTEKDVLAFKGIGPATVNKLKENGVAFKA</sequence>
<reference evidence="4" key="6">
    <citation type="submission" date="2019-04" db="EMBL/GenBank/DDBJ databases">
        <title>Evolution of Biomass-Degrading Anaerobic Consortia Revealed by Metagenomics.</title>
        <authorList>
            <person name="Peng X."/>
        </authorList>
    </citation>
    <scope>NUCLEOTIDE SEQUENCE</scope>
    <source>
        <strain evidence="4">SIG195</strain>
    </source>
</reference>
<evidence type="ECO:0000313" key="8">
    <source>
        <dbReference type="Proteomes" id="UP000027584"/>
    </source>
</evidence>
<dbReference type="GO" id="GO:0000166">
    <property type="term" value="F:nucleotide binding"/>
    <property type="evidence" value="ECO:0007669"/>
    <property type="project" value="InterPro"/>
</dbReference>
<dbReference type="Gene3D" id="1.10.150.20">
    <property type="entry name" value="5' to 3' exonuclease, C-terminal subdomain"/>
    <property type="match status" value="1"/>
</dbReference>
<organism evidence="1 8">
    <name type="scientific">Streptococcus gallolyticus</name>
    <dbReference type="NCBI Taxonomy" id="315405"/>
    <lineage>
        <taxon>Bacteria</taxon>
        <taxon>Bacillati</taxon>
        <taxon>Bacillota</taxon>
        <taxon>Bacilli</taxon>
        <taxon>Lactobacillales</taxon>
        <taxon>Streptococcaceae</taxon>
        <taxon>Streptococcus</taxon>
    </lineage>
</organism>
<evidence type="ECO:0000313" key="3">
    <source>
        <dbReference type="EMBL" id="KXU04308.1"/>
    </source>
</evidence>
<dbReference type="InterPro" id="IPR010995">
    <property type="entry name" value="DNA_repair_Rad51/TF_NusA_a-hlx"/>
</dbReference>
<reference evidence="1 8" key="2">
    <citation type="submission" date="2014-05" db="EMBL/GenBank/DDBJ databases">
        <title>Genome sequence of Streptococcus gallolyticus.</title>
        <authorList>
            <person name="Del Campo R."/>
        </authorList>
    </citation>
    <scope>NUCLEOTIDE SEQUENCE [LARGE SCALE GENOMIC DNA]</scope>
    <source>
        <strain evidence="1 8">LMG17956</strain>
    </source>
</reference>
<proteinExistence type="predicted"/>
<gene>
    <name evidence="1" type="ORF">BN963_SGAL_01833</name>
    <name evidence="4" type="ORF">E7156_09975</name>
    <name evidence="5" type="ORF">SAMN04487839_11627</name>
    <name evidence="6" type="ORF">SAMN04487840_10414</name>
    <name evidence="7" type="ORF">SAMN05660328_10116</name>
    <name evidence="2" type="ORF">SGADD02_02170</name>
    <name evidence="3" type="ORF">SGADD03_01890</name>
</gene>
<dbReference type="Proteomes" id="UP000027584">
    <property type="component" value="Unassembled WGS sequence"/>
</dbReference>
<dbReference type="Proteomes" id="UP000071927">
    <property type="component" value="Unassembled WGS sequence"/>
</dbReference>
<evidence type="ECO:0000313" key="7">
    <source>
        <dbReference type="EMBL" id="SFU27807.1"/>
    </source>
</evidence>
<reference evidence="9 10" key="3">
    <citation type="submission" date="2016-01" db="EMBL/GenBank/DDBJ databases">
        <title>Highly variable Streptococcus oralis are common among viridans streptococci isolated from primates.</title>
        <authorList>
            <person name="Denapaite D."/>
            <person name="Rieger M."/>
            <person name="Koendgen S."/>
            <person name="Brueckner R."/>
            <person name="Ochigava I."/>
            <person name="Kappeler P."/>
            <person name="Maetz-Rensing K."/>
            <person name="Leendertz F."/>
            <person name="Hakenbeck R."/>
        </authorList>
    </citation>
    <scope>NUCLEOTIDE SEQUENCE [LARGE SCALE GENOMIC DNA]</scope>
    <source>
        <strain evidence="2 9">DD02</strain>
        <strain evidence="3 10">DD03</strain>
    </source>
</reference>
<dbReference type="EMBL" id="FOBM01000016">
    <property type="protein sequence ID" value="SEM34554.1"/>
    <property type="molecule type" value="Genomic_DNA"/>
</dbReference>
<evidence type="ECO:0000313" key="11">
    <source>
        <dbReference type="Proteomes" id="UP000182712"/>
    </source>
</evidence>
<dbReference type="AlphaFoldDB" id="A0A060RI99"/>
<dbReference type="EMBL" id="LQXV01000390">
    <property type="protein sequence ID" value="KXU04308.1"/>
    <property type="molecule type" value="Genomic_DNA"/>
</dbReference>
<evidence type="ECO:0000313" key="4">
    <source>
        <dbReference type="EMBL" id="MBE6165584.1"/>
    </source>
</evidence>
<dbReference type="EMBL" id="FOGM01000004">
    <property type="protein sequence ID" value="SER43062.1"/>
    <property type="molecule type" value="Genomic_DNA"/>
</dbReference>
<dbReference type="EMBL" id="LQOF01000451">
    <property type="protein sequence ID" value="KXT63659.1"/>
    <property type="molecule type" value="Genomic_DNA"/>
</dbReference>
<dbReference type="EMBL" id="SVAF01000042">
    <property type="protein sequence ID" value="MBE6165584.1"/>
    <property type="molecule type" value="Genomic_DNA"/>
</dbReference>
<accession>A0A060RI99</accession>
<reference evidence="11 12" key="5">
    <citation type="submission" date="2016-10" db="EMBL/GenBank/DDBJ databases">
        <authorList>
            <person name="de Groot N.N."/>
        </authorList>
    </citation>
    <scope>NUCLEOTIDE SEQUENCE [LARGE SCALE GENOMIC DNA]</scope>
    <source>
        <strain evidence="7">LMG 15572</strain>
        <strain evidence="5 12">VTM1R29</strain>
        <strain evidence="6 11">VTM2R47</strain>
    </source>
</reference>
<dbReference type="Proteomes" id="UP000070198">
    <property type="component" value="Unassembled WGS sequence"/>
</dbReference>
<dbReference type="Proteomes" id="UP000182764">
    <property type="component" value="Unassembled WGS sequence"/>
</dbReference>
<dbReference type="SUPFAM" id="SSF47794">
    <property type="entry name" value="Rad51 N-terminal domain-like"/>
    <property type="match status" value="1"/>
</dbReference>
<dbReference type="OMA" id="ASHFKNW"/>
<name>A0A060RI99_9STRE</name>
<reference evidence="13" key="4">
    <citation type="submission" date="2016-10" db="EMBL/GenBank/DDBJ databases">
        <authorList>
            <person name="Varghese N."/>
            <person name="Submissions S."/>
        </authorList>
    </citation>
    <scope>NUCLEOTIDE SEQUENCE [LARGE SCALE GENOMIC DNA]</scope>
    <source>
        <strain evidence="13">LMG 15572</strain>
    </source>
</reference>
<dbReference type="EMBL" id="FPBN01000001">
    <property type="protein sequence ID" value="SFU27807.1"/>
    <property type="molecule type" value="Genomic_DNA"/>
</dbReference>
<evidence type="ECO:0000313" key="13">
    <source>
        <dbReference type="Proteomes" id="UP000183629"/>
    </source>
</evidence>
<evidence type="ECO:0000313" key="6">
    <source>
        <dbReference type="EMBL" id="SER43062.1"/>
    </source>
</evidence>
<evidence type="ECO:0000313" key="9">
    <source>
        <dbReference type="Proteomes" id="UP000070198"/>
    </source>
</evidence>
<keyword evidence="13" id="KW-1185">Reference proteome</keyword>
<evidence type="ECO:0000313" key="2">
    <source>
        <dbReference type="EMBL" id="KXT63659.1"/>
    </source>
</evidence>
<dbReference type="GeneID" id="57921551"/>
<dbReference type="Proteomes" id="UP000700800">
    <property type="component" value="Unassembled WGS sequence"/>
</dbReference>
<evidence type="ECO:0000313" key="12">
    <source>
        <dbReference type="Proteomes" id="UP000182764"/>
    </source>
</evidence>
<dbReference type="Proteomes" id="UP000183629">
    <property type="component" value="Unassembled WGS sequence"/>
</dbReference>
<dbReference type="EMBL" id="CCBC010000200">
    <property type="protein sequence ID" value="CDO18633.1"/>
    <property type="molecule type" value="Genomic_DNA"/>
</dbReference>
<dbReference type="PATRIC" id="fig|315405.11.peg.2534"/>
<dbReference type="RefSeq" id="WP_009853587.1">
    <property type="nucleotide sequence ID" value="NZ_CP054015.1"/>
</dbReference>
<dbReference type="Pfam" id="PF14520">
    <property type="entry name" value="HHH_5"/>
    <property type="match status" value="1"/>
</dbReference>
<evidence type="ECO:0000313" key="5">
    <source>
        <dbReference type="EMBL" id="SEM34554.1"/>
    </source>
</evidence>
<evidence type="ECO:0000313" key="10">
    <source>
        <dbReference type="Proteomes" id="UP000071927"/>
    </source>
</evidence>
<protein>
    <submittedName>
        <fullName evidence="4">Helix-hairpin-helix domain-containing protein</fullName>
    </submittedName>
</protein>
<reference evidence="1 8" key="1">
    <citation type="submission" date="2014-02" db="EMBL/GenBank/DDBJ databases">
        <authorList>
            <person name="Manrique M."/>
        </authorList>
    </citation>
    <scope>NUCLEOTIDE SEQUENCE [LARGE SCALE GENOMIC DNA]</scope>
    <source>
        <strain evidence="1 8">LMG17956</strain>
    </source>
</reference>
<dbReference type="Proteomes" id="UP000182712">
    <property type="component" value="Unassembled WGS sequence"/>
</dbReference>